<dbReference type="EMBL" id="JABAHZ010000002">
    <property type="protein sequence ID" value="NLR78749.1"/>
    <property type="molecule type" value="Genomic_DNA"/>
</dbReference>
<comment type="subcellular location">
    <subcellularLocation>
        <location evidence="1">Cell membrane</location>
        <topology evidence="1">Multi-pass membrane protein</topology>
    </subcellularLocation>
</comment>
<dbReference type="RefSeq" id="WP_168738126.1">
    <property type="nucleotide sequence ID" value="NZ_JABAHZ010000002.1"/>
</dbReference>
<dbReference type="PANTHER" id="PTHR30619">
    <property type="entry name" value="DNA INTERNALIZATION/COMPETENCE PROTEIN COMEC/REC2"/>
    <property type="match status" value="1"/>
</dbReference>
<reference evidence="9 10" key="1">
    <citation type="submission" date="2020-04" db="EMBL/GenBank/DDBJ databases">
        <authorList>
            <person name="Yin C."/>
        </authorList>
    </citation>
    <scope>NUCLEOTIDE SEQUENCE [LARGE SCALE GENOMIC DNA]</scope>
    <source>
        <strain evidence="9 10">Ak56</strain>
    </source>
</reference>
<dbReference type="InterPro" id="IPR025405">
    <property type="entry name" value="DUF4131"/>
</dbReference>
<keyword evidence="2" id="KW-1003">Cell membrane</keyword>
<feature type="transmembrane region" description="Helical" evidence="6">
    <location>
        <begin position="348"/>
        <end position="367"/>
    </location>
</feature>
<evidence type="ECO:0000256" key="2">
    <source>
        <dbReference type="ARBA" id="ARBA00022475"/>
    </source>
</evidence>
<evidence type="ECO:0000256" key="5">
    <source>
        <dbReference type="ARBA" id="ARBA00023136"/>
    </source>
</evidence>
<evidence type="ECO:0000259" key="7">
    <source>
        <dbReference type="Pfam" id="PF03772"/>
    </source>
</evidence>
<feature type="transmembrane region" description="Helical" evidence="6">
    <location>
        <begin position="399"/>
        <end position="424"/>
    </location>
</feature>
<keyword evidence="5 6" id="KW-0472">Membrane</keyword>
<gene>
    <name evidence="9" type="ORF">HGH91_08940</name>
</gene>
<comment type="caution">
    <text evidence="9">The sequence shown here is derived from an EMBL/GenBank/DDBJ whole genome shotgun (WGS) entry which is preliminary data.</text>
</comment>
<feature type="transmembrane region" description="Helical" evidence="6">
    <location>
        <begin position="490"/>
        <end position="516"/>
    </location>
</feature>
<dbReference type="InterPro" id="IPR004477">
    <property type="entry name" value="ComEC_N"/>
</dbReference>
<evidence type="ECO:0000256" key="4">
    <source>
        <dbReference type="ARBA" id="ARBA00022989"/>
    </source>
</evidence>
<feature type="transmembrane region" description="Helical" evidence="6">
    <location>
        <begin position="267"/>
        <end position="289"/>
    </location>
</feature>
<feature type="transmembrane region" description="Helical" evidence="6">
    <location>
        <begin position="18"/>
        <end position="35"/>
    </location>
</feature>
<dbReference type="GO" id="GO:0005886">
    <property type="term" value="C:plasma membrane"/>
    <property type="evidence" value="ECO:0007669"/>
    <property type="project" value="UniProtKB-SubCell"/>
</dbReference>
<organism evidence="9 10">
    <name type="scientific">Chitinophaga eiseniae</name>
    <dbReference type="NCBI Taxonomy" id="634771"/>
    <lineage>
        <taxon>Bacteria</taxon>
        <taxon>Pseudomonadati</taxon>
        <taxon>Bacteroidota</taxon>
        <taxon>Chitinophagia</taxon>
        <taxon>Chitinophagales</taxon>
        <taxon>Chitinophagaceae</taxon>
        <taxon>Chitinophaga</taxon>
    </lineage>
</organism>
<evidence type="ECO:0000256" key="3">
    <source>
        <dbReference type="ARBA" id="ARBA00022692"/>
    </source>
</evidence>
<dbReference type="Pfam" id="PF13567">
    <property type="entry name" value="DUF4131"/>
    <property type="match status" value="1"/>
</dbReference>
<dbReference type="NCBIfam" id="TIGR00360">
    <property type="entry name" value="ComEC_N-term"/>
    <property type="match status" value="1"/>
</dbReference>
<keyword evidence="4 6" id="KW-1133">Transmembrane helix</keyword>
<evidence type="ECO:0000256" key="1">
    <source>
        <dbReference type="ARBA" id="ARBA00004651"/>
    </source>
</evidence>
<dbReference type="PANTHER" id="PTHR30619:SF1">
    <property type="entry name" value="RECOMBINATION PROTEIN 2"/>
    <property type="match status" value="1"/>
</dbReference>
<evidence type="ECO:0000313" key="10">
    <source>
        <dbReference type="Proteomes" id="UP000552864"/>
    </source>
</evidence>
<feature type="transmembrane region" description="Helical" evidence="6">
    <location>
        <begin position="523"/>
        <end position="541"/>
    </location>
</feature>
<accession>A0A847SNF9</accession>
<protein>
    <submittedName>
        <fullName evidence="9">ComEC family competence protein</fullName>
    </submittedName>
</protein>
<sequence length="699" mass="79323">MHFESTAFTVMCWKQAPFLRLIFPFLAGISIQLYTELPPLLLLYTVVVCVCCAWLFRYLPVQWRFKQAWLPGMLLQVSVAGSGALLLYKADLRHQQGFFQDNRTDTSLVLLQIEEPLQPKARSFKSTARVIALYVQHRWVPAKGNLLLYISRDTMRPILMYGDRLVVRKKPELIRNNGNPGSFNYQQYCVSQQLYQQLYLQPADYYRLSHTGGSAVTRWLLHARDYCLSCFRRYIGTGPEAGMAEALLIGYRQDLDKTVVQDYSNTGIVHIIAISGMHLALLYGTLLWCLRWLPPGKWAGVLKAILILGVLWGFALLTGASASVLRSAVMFTAITLGRFVLERYSSIYNTLAASAFLLLAYQPYLAIDAGFQLSYLAVLSILLFYQPLYELWNIKRKWMIVLWGMLSVSLAAQLMTTPVSLFYFHQFPNYFLLANLVAVPLSTVIIYGEVILLGLSPFPVLATFAGLAIRFLIFAMNSCVRWLGALPYALITNIHCSLALTICLYMLLAGIALCWLSGWRPGAWLAALSLWGCLVTRAVWLTRVQQQSKIIVYNVPAYTAIDYIYGQQARFIGDDSIWQTAGAQTLLAARNEMGLHAGVPNGFQRYQHYSRFYGRCLLIIDSILPRKVPGKKLQADYILLTHNPRVDINKLDSLYDYQLLIFAANNYAKRISRWKQACEATGRRYYVVGEQGAFVAEVR</sequence>
<keyword evidence="10" id="KW-1185">Reference proteome</keyword>
<name>A0A847SNF9_9BACT</name>
<dbReference type="InterPro" id="IPR052159">
    <property type="entry name" value="Competence_DNA_uptake"/>
</dbReference>
<feature type="domain" description="DUF4131" evidence="8">
    <location>
        <begin position="37"/>
        <end position="203"/>
    </location>
</feature>
<evidence type="ECO:0000256" key="6">
    <source>
        <dbReference type="SAM" id="Phobius"/>
    </source>
</evidence>
<feature type="transmembrane region" description="Helical" evidence="6">
    <location>
        <begin position="41"/>
        <end position="59"/>
    </location>
</feature>
<proteinExistence type="predicted"/>
<keyword evidence="3 6" id="KW-0812">Transmembrane</keyword>
<dbReference type="Proteomes" id="UP000552864">
    <property type="component" value="Unassembled WGS sequence"/>
</dbReference>
<evidence type="ECO:0000259" key="8">
    <source>
        <dbReference type="Pfam" id="PF13567"/>
    </source>
</evidence>
<feature type="transmembrane region" description="Helical" evidence="6">
    <location>
        <begin position="460"/>
        <end position="484"/>
    </location>
</feature>
<feature type="domain" description="ComEC/Rec2-related protein" evidence="7">
    <location>
        <begin position="247"/>
        <end position="516"/>
    </location>
</feature>
<dbReference type="AlphaFoldDB" id="A0A847SNF9"/>
<dbReference type="Pfam" id="PF03772">
    <property type="entry name" value="Competence"/>
    <property type="match status" value="1"/>
</dbReference>
<evidence type="ECO:0000313" key="9">
    <source>
        <dbReference type="EMBL" id="NLR78749.1"/>
    </source>
</evidence>
<feature type="transmembrane region" description="Helical" evidence="6">
    <location>
        <begin position="301"/>
        <end position="318"/>
    </location>
</feature>
<feature type="transmembrane region" description="Helical" evidence="6">
    <location>
        <begin position="373"/>
        <end position="392"/>
    </location>
</feature>